<sequence>MQSVGLLGPAFFLTQLSHVRTPAMAVLCMACSQESDAFSQSGLYSNHQDNAMLRVTAILVSVDQDP</sequence>
<protein>
    <submittedName>
        <fullName evidence="1">Uncharacterized protein</fullName>
    </submittedName>
</protein>
<dbReference type="Proteomes" id="UP000053144">
    <property type="component" value="Unassembled WGS sequence"/>
</dbReference>
<evidence type="ECO:0000313" key="1">
    <source>
        <dbReference type="EMBL" id="KOM27987.1"/>
    </source>
</evidence>
<accession>A0A0L9TBV1</accession>
<name>A0A0L9TBV1_PHAAN</name>
<evidence type="ECO:0000313" key="2">
    <source>
        <dbReference type="Proteomes" id="UP000053144"/>
    </source>
</evidence>
<proteinExistence type="predicted"/>
<dbReference type="Gramene" id="KOM27987">
    <property type="protein sequence ID" value="KOM27987"/>
    <property type="gene ID" value="LR48_Vigan477s001400"/>
</dbReference>
<organism evidence="1 2">
    <name type="scientific">Phaseolus angularis</name>
    <name type="common">Azuki bean</name>
    <name type="synonym">Vigna angularis</name>
    <dbReference type="NCBI Taxonomy" id="3914"/>
    <lineage>
        <taxon>Eukaryota</taxon>
        <taxon>Viridiplantae</taxon>
        <taxon>Streptophyta</taxon>
        <taxon>Embryophyta</taxon>
        <taxon>Tracheophyta</taxon>
        <taxon>Spermatophyta</taxon>
        <taxon>Magnoliopsida</taxon>
        <taxon>eudicotyledons</taxon>
        <taxon>Gunneridae</taxon>
        <taxon>Pentapetalae</taxon>
        <taxon>rosids</taxon>
        <taxon>fabids</taxon>
        <taxon>Fabales</taxon>
        <taxon>Fabaceae</taxon>
        <taxon>Papilionoideae</taxon>
        <taxon>50 kb inversion clade</taxon>
        <taxon>NPAAA clade</taxon>
        <taxon>indigoferoid/millettioid clade</taxon>
        <taxon>Phaseoleae</taxon>
        <taxon>Vigna</taxon>
    </lineage>
</organism>
<reference evidence="2" key="1">
    <citation type="journal article" date="2015" name="Proc. Natl. Acad. Sci. U.S.A.">
        <title>Genome sequencing of adzuki bean (Vigna angularis) provides insight into high starch and low fat accumulation and domestication.</title>
        <authorList>
            <person name="Yang K."/>
            <person name="Tian Z."/>
            <person name="Chen C."/>
            <person name="Luo L."/>
            <person name="Zhao B."/>
            <person name="Wang Z."/>
            <person name="Yu L."/>
            <person name="Li Y."/>
            <person name="Sun Y."/>
            <person name="Li W."/>
            <person name="Chen Y."/>
            <person name="Li Y."/>
            <person name="Zhang Y."/>
            <person name="Ai D."/>
            <person name="Zhao J."/>
            <person name="Shang C."/>
            <person name="Ma Y."/>
            <person name="Wu B."/>
            <person name="Wang M."/>
            <person name="Gao L."/>
            <person name="Sun D."/>
            <person name="Zhang P."/>
            <person name="Guo F."/>
            <person name="Wang W."/>
            <person name="Li Y."/>
            <person name="Wang J."/>
            <person name="Varshney R.K."/>
            <person name="Wang J."/>
            <person name="Ling H.Q."/>
            <person name="Wan P."/>
        </authorList>
    </citation>
    <scope>NUCLEOTIDE SEQUENCE</scope>
    <source>
        <strain evidence="2">cv. Jingnong 6</strain>
    </source>
</reference>
<gene>
    <name evidence="1" type="ORF">LR48_Vigan477s001400</name>
</gene>
<dbReference type="AlphaFoldDB" id="A0A0L9TBV1"/>
<dbReference type="EMBL" id="KQ258405">
    <property type="protein sequence ID" value="KOM27987.1"/>
    <property type="molecule type" value="Genomic_DNA"/>
</dbReference>
<dbReference type="STRING" id="3914.A0A0L9TBV1"/>